<reference evidence="3 4" key="2">
    <citation type="submission" date="2017-08" db="EMBL/GenBank/DDBJ databases">
        <authorList>
            <person name="de Groot N.N."/>
        </authorList>
    </citation>
    <scope>NUCLEOTIDE SEQUENCE [LARGE SCALE GENOMIC DNA]</scope>
    <source>
        <strain evidence="3">Orrdi1</strain>
    </source>
</reference>
<dbReference type="AlphaFoldDB" id="A0A1C3K3P1"/>
<keyword evidence="1" id="KW-0472">Membrane</keyword>
<dbReference type="OrthoDB" id="9812539at2"/>
<name>A0A1C3K3P1_9BURK</name>
<organism evidence="2 4">
    <name type="scientific">Orrella dioscoreae</name>
    <dbReference type="NCBI Taxonomy" id="1851544"/>
    <lineage>
        <taxon>Bacteria</taxon>
        <taxon>Pseudomonadati</taxon>
        <taxon>Pseudomonadota</taxon>
        <taxon>Betaproteobacteria</taxon>
        <taxon>Burkholderiales</taxon>
        <taxon>Alcaligenaceae</taxon>
        <taxon>Orrella</taxon>
    </lineage>
</organism>
<evidence type="ECO:0000313" key="2">
    <source>
        <dbReference type="EMBL" id="SBT25987.1"/>
    </source>
</evidence>
<evidence type="ECO:0000313" key="3">
    <source>
        <dbReference type="EMBL" id="SOE46149.1"/>
    </source>
</evidence>
<feature type="transmembrane region" description="Helical" evidence="1">
    <location>
        <begin position="6"/>
        <end position="27"/>
    </location>
</feature>
<dbReference type="Proteomes" id="UP000078558">
    <property type="component" value="Chromosome I"/>
</dbReference>
<feature type="transmembrane region" description="Helical" evidence="1">
    <location>
        <begin position="140"/>
        <end position="160"/>
    </location>
</feature>
<dbReference type="Pfam" id="PF11158">
    <property type="entry name" value="DUF2938"/>
    <property type="match status" value="1"/>
</dbReference>
<keyword evidence="1" id="KW-0812">Transmembrane</keyword>
<feature type="transmembrane region" description="Helical" evidence="1">
    <location>
        <begin position="71"/>
        <end position="94"/>
    </location>
</feature>
<feature type="transmembrane region" description="Helical" evidence="1">
    <location>
        <begin position="106"/>
        <end position="128"/>
    </location>
</feature>
<dbReference type="InterPro" id="IPR021329">
    <property type="entry name" value="DUF2938"/>
</dbReference>
<reference evidence="2 4" key="1">
    <citation type="submission" date="2016-06" db="EMBL/GenBank/DDBJ databases">
        <authorList>
            <person name="Kjaerup R.B."/>
            <person name="Dalgaard T.S."/>
            <person name="Juul-Madsen H.R."/>
        </authorList>
    </citation>
    <scope>NUCLEOTIDE SEQUENCE [LARGE SCALE GENOMIC DNA]</scope>
    <source>
        <strain evidence="2">Orrdi1</strain>
    </source>
</reference>
<keyword evidence="1" id="KW-1133">Transmembrane helix</keyword>
<evidence type="ECO:0000313" key="4">
    <source>
        <dbReference type="Proteomes" id="UP000078558"/>
    </source>
</evidence>
<sequence length="167" mass="17967">MFAEFLLYAVLIGIGATALFDLWSWLLKVAVGIPLPNWAMTGRWFAHLPRGCVMHREGIGKSPRVEGELAIGWLMHYVTGIVFAAALLLVWGVAWARLPTLGPALAVGWITIACGWFILQPALGLGVAASRTPNPAKARVLNILGHTVFGLGLYETALLVDVLRVGA</sequence>
<dbReference type="RefSeq" id="WP_067754963.1">
    <property type="nucleotide sequence ID" value="NZ_LT907988.1"/>
</dbReference>
<dbReference type="KEGG" id="odi:ODI_R0162"/>
<dbReference type="EMBL" id="LT907988">
    <property type="protein sequence ID" value="SOE46149.1"/>
    <property type="molecule type" value="Genomic_DNA"/>
</dbReference>
<protein>
    <submittedName>
        <fullName evidence="2">Permeases of the major facilitator superfamily</fullName>
    </submittedName>
</protein>
<dbReference type="STRING" id="1851544.ODI_01984"/>
<evidence type="ECO:0000256" key="1">
    <source>
        <dbReference type="SAM" id="Phobius"/>
    </source>
</evidence>
<keyword evidence="4" id="KW-1185">Reference proteome</keyword>
<dbReference type="EMBL" id="FLRC01000024">
    <property type="protein sequence ID" value="SBT25987.1"/>
    <property type="molecule type" value="Genomic_DNA"/>
</dbReference>
<accession>A0A1C3K3P1</accession>
<gene>
    <name evidence="2" type="ORF">ODI_01984</name>
    <name evidence="3" type="ORF">ODI_R0162</name>
</gene>
<proteinExistence type="predicted"/>